<comment type="caution">
    <text evidence="7">The sequence shown here is derived from an EMBL/GenBank/DDBJ whole genome shotgun (WGS) entry which is preliminary data.</text>
</comment>
<protein>
    <recommendedName>
        <fullName evidence="6">Leucine zipper homeobox-associated domain-containing protein</fullName>
    </recommendedName>
</protein>
<dbReference type="AlphaFoldDB" id="A0A218XXQ8"/>
<dbReference type="GO" id="GO:0006355">
    <property type="term" value="P:regulation of DNA-templated transcription"/>
    <property type="evidence" value="ECO:0007669"/>
    <property type="project" value="InterPro"/>
</dbReference>
<gene>
    <name evidence="7" type="ORF">CDL15_Pgr023918</name>
</gene>
<evidence type="ECO:0000256" key="5">
    <source>
        <dbReference type="SAM" id="MobiDB-lite"/>
    </source>
</evidence>
<dbReference type="GO" id="GO:0043565">
    <property type="term" value="F:sequence-specific DNA binding"/>
    <property type="evidence" value="ECO:0007669"/>
    <property type="project" value="InterPro"/>
</dbReference>
<dbReference type="InterPro" id="IPR003106">
    <property type="entry name" value="Leu_zip_homeo"/>
</dbReference>
<evidence type="ECO:0000313" key="8">
    <source>
        <dbReference type="Proteomes" id="UP000197138"/>
    </source>
</evidence>
<feature type="region of interest" description="Disordered" evidence="5">
    <location>
        <begin position="59"/>
        <end position="103"/>
    </location>
</feature>
<comment type="subcellular location">
    <subcellularLocation>
        <location evidence="1">Nucleus</location>
    </subcellularLocation>
</comment>
<feature type="compositionally biased region" description="Basic and acidic residues" evidence="5">
    <location>
        <begin position="69"/>
        <end position="82"/>
    </location>
</feature>
<dbReference type="GO" id="GO:0005634">
    <property type="term" value="C:nucleus"/>
    <property type="evidence" value="ECO:0007669"/>
    <property type="project" value="UniProtKB-SubCell"/>
</dbReference>
<name>A0A218XXQ8_PUNGR</name>
<keyword evidence="4" id="KW-0175">Coiled coil</keyword>
<evidence type="ECO:0000256" key="2">
    <source>
        <dbReference type="ARBA" id="ARBA00023015"/>
    </source>
</evidence>
<keyword evidence="3" id="KW-0804">Transcription</keyword>
<reference evidence="8" key="1">
    <citation type="journal article" date="2017" name="Plant J.">
        <title>The pomegranate (Punica granatum L.) genome and the genomics of punicalagin biosynthesis.</title>
        <authorList>
            <person name="Qin G."/>
            <person name="Xu C."/>
            <person name="Ming R."/>
            <person name="Tang H."/>
            <person name="Guyot R."/>
            <person name="Kramer E.M."/>
            <person name="Hu Y."/>
            <person name="Yi X."/>
            <person name="Qi Y."/>
            <person name="Xu X."/>
            <person name="Gao Z."/>
            <person name="Pan H."/>
            <person name="Jian J."/>
            <person name="Tian Y."/>
            <person name="Yue Z."/>
            <person name="Xu Y."/>
        </authorList>
    </citation>
    <scope>NUCLEOTIDE SEQUENCE [LARGE SCALE GENOMIC DNA]</scope>
    <source>
        <strain evidence="8">cv. Dabenzi</strain>
    </source>
</reference>
<feature type="compositionally biased region" description="Low complexity" evidence="5">
    <location>
        <begin position="94"/>
        <end position="103"/>
    </location>
</feature>
<proteinExistence type="predicted"/>
<feature type="coiled-coil region" evidence="4">
    <location>
        <begin position="140"/>
        <end position="167"/>
    </location>
</feature>
<evidence type="ECO:0000256" key="3">
    <source>
        <dbReference type="ARBA" id="ARBA00023163"/>
    </source>
</evidence>
<dbReference type="PANTHER" id="PTHR45714:SF72">
    <property type="entry name" value="HOMEOBOX-LEUCINE ZIPPER PROTEIN HOX26-RELATED"/>
    <property type="match status" value="1"/>
</dbReference>
<dbReference type="EMBL" id="MTKT01000688">
    <property type="protein sequence ID" value="OWM89072.1"/>
    <property type="molecule type" value="Genomic_DNA"/>
</dbReference>
<dbReference type="InterPro" id="IPR050762">
    <property type="entry name" value="HD-ZIP_Homeobox_LZ_Class_II"/>
</dbReference>
<dbReference type="PANTHER" id="PTHR45714">
    <property type="entry name" value="HOMEOBOX-LEUCINE ZIPPER PROTEIN HAT14"/>
    <property type="match status" value="1"/>
</dbReference>
<sequence length="203" mass="22610">MADVEEACFTGLCLGLGVDAYNSYHDNNNGKPKMDGTLNGNSKRRDKSYMMSLGLSFSGCSEEDEEHQEEEKEDRMAVDRAKATAVKTNKVRRSNSIGNGHDGNNIDGCRKKLRLTKEQSALLEESFKLHSTLAPIELDFERLKKKCDSLSDRNQRLEKELHDLKSMKDDRSSSSTVQLPSLSPASFLLCSSCQKIIGAGERN</sequence>
<evidence type="ECO:0000256" key="1">
    <source>
        <dbReference type="ARBA" id="ARBA00004123"/>
    </source>
</evidence>
<dbReference type="SMART" id="SM00340">
    <property type="entry name" value="HALZ"/>
    <property type="match status" value="1"/>
</dbReference>
<evidence type="ECO:0000256" key="4">
    <source>
        <dbReference type="SAM" id="Coils"/>
    </source>
</evidence>
<evidence type="ECO:0000313" key="7">
    <source>
        <dbReference type="EMBL" id="OWM89072.1"/>
    </source>
</evidence>
<keyword evidence="2" id="KW-0805">Transcription regulation</keyword>
<evidence type="ECO:0000259" key="6">
    <source>
        <dbReference type="SMART" id="SM00340"/>
    </source>
</evidence>
<feature type="domain" description="Leucine zipper homeobox-associated" evidence="6">
    <location>
        <begin position="137"/>
        <end position="177"/>
    </location>
</feature>
<organism evidence="7 8">
    <name type="scientific">Punica granatum</name>
    <name type="common">Pomegranate</name>
    <dbReference type="NCBI Taxonomy" id="22663"/>
    <lineage>
        <taxon>Eukaryota</taxon>
        <taxon>Viridiplantae</taxon>
        <taxon>Streptophyta</taxon>
        <taxon>Embryophyta</taxon>
        <taxon>Tracheophyta</taxon>
        <taxon>Spermatophyta</taxon>
        <taxon>Magnoliopsida</taxon>
        <taxon>eudicotyledons</taxon>
        <taxon>Gunneridae</taxon>
        <taxon>Pentapetalae</taxon>
        <taxon>rosids</taxon>
        <taxon>malvids</taxon>
        <taxon>Myrtales</taxon>
        <taxon>Lythraceae</taxon>
        <taxon>Punica</taxon>
    </lineage>
</organism>
<dbReference type="Proteomes" id="UP000197138">
    <property type="component" value="Unassembled WGS sequence"/>
</dbReference>
<accession>A0A218XXQ8</accession>